<dbReference type="InterPro" id="IPR007037">
    <property type="entry name" value="SIP_rossman_dom"/>
</dbReference>
<gene>
    <name evidence="2" type="ORF">JOE61_002638</name>
</gene>
<dbReference type="Pfam" id="PF08021">
    <property type="entry name" value="FAD_binding_9"/>
    <property type="match status" value="1"/>
</dbReference>
<dbReference type="CDD" id="cd06193">
    <property type="entry name" value="siderophore_interacting"/>
    <property type="match status" value="1"/>
</dbReference>
<feature type="domain" description="FAD-binding FR-type" evidence="1">
    <location>
        <begin position="12"/>
        <end position="153"/>
    </location>
</feature>
<reference evidence="2 3" key="1">
    <citation type="submission" date="2021-01" db="EMBL/GenBank/DDBJ databases">
        <title>Sequencing the genomes of 1000 actinobacteria strains.</title>
        <authorList>
            <person name="Klenk H.-P."/>
        </authorList>
    </citation>
    <scope>NUCLEOTIDE SEQUENCE [LARGE SCALE GENOMIC DNA]</scope>
    <source>
        <strain evidence="2 3">DSM 18239</strain>
    </source>
</reference>
<dbReference type="Gene3D" id="2.40.30.10">
    <property type="entry name" value="Translation factors"/>
    <property type="match status" value="1"/>
</dbReference>
<evidence type="ECO:0000313" key="2">
    <source>
        <dbReference type="EMBL" id="MBM7508824.1"/>
    </source>
</evidence>
<dbReference type="PANTHER" id="PTHR30157">
    <property type="entry name" value="FERRIC REDUCTASE, NADPH-DEPENDENT"/>
    <property type="match status" value="1"/>
</dbReference>
<keyword evidence="3" id="KW-1185">Reference proteome</keyword>
<comment type="caution">
    <text evidence="2">The sequence shown here is derived from an EMBL/GenBank/DDBJ whole genome shotgun (WGS) entry which is preliminary data.</text>
</comment>
<dbReference type="Gene3D" id="3.40.50.80">
    <property type="entry name" value="Nucleotide-binding domain of ferredoxin-NADP reductase (FNR) module"/>
    <property type="match status" value="1"/>
</dbReference>
<name>A0ABS2MCB0_9ACTN</name>
<dbReference type="PANTHER" id="PTHR30157:SF0">
    <property type="entry name" value="NADPH-DEPENDENT FERRIC-CHELATE REDUCTASE"/>
    <property type="match status" value="1"/>
</dbReference>
<evidence type="ECO:0000259" key="1">
    <source>
        <dbReference type="PROSITE" id="PS51384"/>
    </source>
</evidence>
<accession>A0ABS2MCB0</accession>
<dbReference type="InterPro" id="IPR017927">
    <property type="entry name" value="FAD-bd_FR_type"/>
</dbReference>
<dbReference type="PROSITE" id="PS51384">
    <property type="entry name" value="FAD_FR"/>
    <property type="match status" value="1"/>
</dbReference>
<dbReference type="InterPro" id="IPR039261">
    <property type="entry name" value="FNR_nucleotide-bd"/>
</dbReference>
<protein>
    <submittedName>
        <fullName evidence="2">NADPH-dependent ferric siderophore reductase</fullName>
    </submittedName>
</protein>
<sequence>MSELPRLMPTDPEMFRATVLSSARVSTSFQRVTLGGPGLDGFAWQGHDHWFRFFVPATPGAALVLPEVEGRSWWQAYLAIDEARRPHCSNYTVADLRRTDGRDTATEIDVDVVLHADETGQLAGRVARWAVAATPGTPVALLDQGPMFDPPADTHRVHLAADESGLPGVRGILRDLAADTAGTAVIEVPTDDDVEPGLAHPDGVEVTWVIRGGRHDRPGAAALQAVQARSGPVDPLDYAFVVGESTLATGARRHLRRGGLPAGRICFSGFYKAHPHPPARRLGSAG</sequence>
<proteinExistence type="predicted"/>
<dbReference type="Pfam" id="PF04954">
    <property type="entry name" value="SIP"/>
    <property type="match status" value="1"/>
</dbReference>
<evidence type="ECO:0000313" key="3">
    <source>
        <dbReference type="Proteomes" id="UP000732378"/>
    </source>
</evidence>
<dbReference type="RefSeq" id="WP_193670966.1">
    <property type="nucleotide sequence ID" value="NZ_JACDTV010000022.1"/>
</dbReference>
<dbReference type="InterPro" id="IPR039374">
    <property type="entry name" value="SIP_fam"/>
</dbReference>
<organism evidence="2 3">
    <name type="scientific">Nocardioides salarius</name>
    <dbReference type="NCBI Taxonomy" id="374513"/>
    <lineage>
        <taxon>Bacteria</taxon>
        <taxon>Bacillati</taxon>
        <taxon>Actinomycetota</taxon>
        <taxon>Actinomycetes</taxon>
        <taxon>Propionibacteriales</taxon>
        <taxon>Nocardioidaceae</taxon>
        <taxon>Nocardioides</taxon>
    </lineage>
</organism>
<dbReference type="EMBL" id="JAFBBZ010000001">
    <property type="protein sequence ID" value="MBM7508824.1"/>
    <property type="molecule type" value="Genomic_DNA"/>
</dbReference>
<dbReference type="Proteomes" id="UP000732378">
    <property type="component" value="Unassembled WGS sequence"/>
</dbReference>
<dbReference type="InterPro" id="IPR013113">
    <property type="entry name" value="SIP_FAD-bd"/>
</dbReference>